<evidence type="ECO:0000313" key="3">
    <source>
        <dbReference type="Proteomes" id="UP001611383"/>
    </source>
</evidence>
<keyword evidence="1" id="KW-1133">Transmembrane helix</keyword>
<organism evidence="2 3">
    <name type="scientific">Archangium minus</name>
    <dbReference type="NCBI Taxonomy" id="83450"/>
    <lineage>
        <taxon>Bacteria</taxon>
        <taxon>Pseudomonadati</taxon>
        <taxon>Myxococcota</taxon>
        <taxon>Myxococcia</taxon>
        <taxon>Myxococcales</taxon>
        <taxon>Cystobacterineae</taxon>
        <taxon>Archangiaceae</taxon>
        <taxon>Archangium</taxon>
    </lineage>
</organism>
<keyword evidence="1" id="KW-0812">Transmembrane</keyword>
<feature type="transmembrane region" description="Helical" evidence="1">
    <location>
        <begin position="41"/>
        <end position="60"/>
    </location>
</feature>
<feature type="transmembrane region" description="Helical" evidence="1">
    <location>
        <begin position="87"/>
        <end position="105"/>
    </location>
</feature>
<reference evidence="2 3" key="1">
    <citation type="submission" date="2019-08" db="EMBL/GenBank/DDBJ databases">
        <title>Archangium and Cystobacter genomes.</title>
        <authorList>
            <person name="Chen I.-C.K."/>
            <person name="Wielgoss S."/>
        </authorList>
    </citation>
    <scope>NUCLEOTIDE SEQUENCE [LARGE SCALE GENOMIC DNA]</scope>
    <source>
        <strain evidence="2 3">Cbm 6</strain>
    </source>
</reference>
<name>A0ABY9X6A9_9BACT</name>
<evidence type="ECO:0000313" key="2">
    <source>
        <dbReference type="EMBL" id="WNG50944.1"/>
    </source>
</evidence>
<dbReference type="EMBL" id="CP043494">
    <property type="protein sequence ID" value="WNG50944.1"/>
    <property type="molecule type" value="Genomic_DNA"/>
</dbReference>
<gene>
    <name evidence="2" type="ORF">F0U60_47555</name>
</gene>
<dbReference type="RefSeq" id="WP_395810633.1">
    <property type="nucleotide sequence ID" value="NZ_CP043494.1"/>
</dbReference>
<evidence type="ECO:0000256" key="1">
    <source>
        <dbReference type="SAM" id="Phobius"/>
    </source>
</evidence>
<protein>
    <recommendedName>
        <fullName evidence="4">DUF1648 domain-containing protein</fullName>
    </recommendedName>
</protein>
<evidence type="ECO:0008006" key="4">
    <source>
        <dbReference type="Google" id="ProtNLM"/>
    </source>
</evidence>
<dbReference type="Proteomes" id="UP001611383">
    <property type="component" value="Chromosome"/>
</dbReference>
<keyword evidence="1" id="KW-0472">Membrane</keyword>
<sequence length="198" mass="22755">MLLLAMVAWMPVTPQFPHPFYVVHDHQDGRSTTVSWRWRQMYPAIYFFVAIYAVFAIFIVSDSFSDGVLHDVLGGLSPLARMKRADLLPVMFFTGVSYVVAAWLLNRTFLEVDGSRLRIRYAPLPWPGGRTFRAAEVSGVLVKDRTYKDKNGFARSVYDLYVVLNARRRVRLLLGLPERRQAEFLEQRIVEGVLGIRS</sequence>
<keyword evidence="3" id="KW-1185">Reference proteome</keyword>
<accession>A0ABY9X6A9</accession>
<proteinExistence type="predicted"/>